<dbReference type="Proteomes" id="UP000295717">
    <property type="component" value="Unassembled WGS sequence"/>
</dbReference>
<dbReference type="AlphaFoldDB" id="A0A4R3N2S9"/>
<protein>
    <submittedName>
        <fullName evidence="2">Uncharacterized protein</fullName>
    </submittedName>
</protein>
<name>A0A4R3N2S9_9GAMM</name>
<keyword evidence="3" id="KW-1185">Reference proteome</keyword>
<evidence type="ECO:0000256" key="1">
    <source>
        <dbReference type="SAM" id="Phobius"/>
    </source>
</evidence>
<comment type="caution">
    <text evidence="2">The sequence shown here is derived from an EMBL/GenBank/DDBJ whole genome shotgun (WGS) entry which is preliminary data.</text>
</comment>
<dbReference type="InterPro" id="IPR049641">
    <property type="entry name" value="THIVI_2564-like"/>
</dbReference>
<proteinExistence type="predicted"/>
<accession>A0A4R3N2S9</accession>
<dbReference type="EMBL" id="SMAO01000003">
    <property type="protein sequence ID" value="TCT22266.1"/>
    <property type="molecule type" value="Genomic_DNA"/>
</dbReference>
<feature type="transmembrane region" description="Helical" evidence="1">
    <location>
        <begin position="6"/>
        <end position="24"/>
    </location>
</feature>
<evidence type="ECO:0000313" key="3">
    <source>
        <dbReference type="Proteomes" id="UP000295717"/>
    </source>
</evidence>
<feature type="transmembrane region" description="Helical" evidence="1">
    <location>
        <begin position="36"/>
        <end position="57"/>
    </location>
</feature>
<keyword evidence="1" id="KW-0812">Transmembrane</keyword>
<sequence>MAYIQLLINLVAFAAILWAVNRFIPMNATVKKVVNAIVIVIAILFLLSAFGFFGPIVW</sequence>
<reference evidence="2 3" key="1">
    <citation type="submission" date="2019-03" db="EMBL/GenBank/DDBJ databases">
        <title>Genomic Encyclopedia of Type Strains, Phase IV (KMG-IV): sequencing the most valuable type-strain genomes for metagenomic binning, comparative biology and taxonomic classification.</title>
        <authorList>
            <person name="Goeker M."/>
        </authorList>
    </citation>
    <scope>NUCLEOTIDE SEQUENCE [LARGE SCALE GENOMIC DNA]</scope>
    <source>
        <strain evidence="2 3">DSM 13587</strain>
    </source>
</reference>
<keyword evidence="1" id="KW-0472">Membrane</keyword>
<organism evidence="2 3">
    <name type="scientific">Thiobaca trueperi</name>
    <dbReference type="NCBI Taxonomy" id="127458"/>
    <lineage>
        <taxon>Bacteria</taxon>
        <taxon>Pseudomonadati</taxon>
        <taxon>Pseudomonadota</taxon>
        <taxon>Gammaproteobacteria</taxon>
        <taxon>Chromatiales</taxon>
        <taxon>Chromatiaceae</taxon>
        <taxon>Thiobaca</taxon>
    </lineage>
</organism>
<dbReference type="RefSeq" id="WP_165903373.1">
    <property type="nucleotide sequence ID" value="NZ_SMAO01000003.1"/>
</dbReference>
<dbReference type="NCBIfam" id="NF041949">
    <property type="entry name" value="THIVI_2564_fam"/>
    <property type="match status" value="1"/>
</dbReference>
<keyword evidence="1" id="KW-1133">Transmembrane helix</keyword>
<evidence type="ECO:0000313" key="2">
    <source>
        <dbReference type="EMBL" id="TCT22266.1"/>
    </source>
</evidence>
<gene>
    <name evidence="2" type="ORF">EDC35_103365</name>
</gene>